<gene>
    <name evidence="2" type="ordered locus">Arnit_0074</name>
</gene>
<evidence type="ECO:0000313" key="2">
    <source>
        <dbReference type="EMBL" id="ADG91744.1"/>
    </source>
</evidence>
<accession>D5V3N3</accession>
<organism evidence="2 3">
    <name type="scientific">Arcobacter nitrofigilis (strain ATCC 33309 / DSM 7299 / CCUG 15893 / LMG 7604 / NCTC 12251 / CI)</name>
    <name type="common">Campylobacter nitrofigilis</name>
    <dbReference type="NCBI Taxonomy" id="572480"/>
    <lineage>
        <taxon>Bacteria</taxon>
        <taxon>Pseudomonadati</taxon>
        <taxon>Campylobacterota</taxon>
        <taxon>Epsilonproteobacteria</taxon>
        <taxon>Campylobacterales</taxon>
        <taxon>Arcobacteraceae</taxon>
        <taxon>Arcobacter</taxon>
    </lineage>
</organism>
<dbReference type="STRING" id="572480.Arnit_0074"/>
<reference evidence="2 3" key="1">
    <citation type="journal article" date="2010" name="Stand. Genomic Sci.">
        <title>Complete genome sequence of Arcobacter nitrofigilis type strain (CI).</title>
        <authorList>
            <person name="Pati A."/>
            <person name="Gronow S."/>
            <person name="Lapidus A."/>
            <person name="Copeland A."/>
            <person name="Glavina Del Rio T."/>
            <person name="Nolan M."/>
            <person name="Lucas S."/>
            <person name="Tice H."/>
            <person name="Cheng J.F."/>
            <person name="Han C."/>
            <person name="Chertkov O."/>
            <person name="Bruce D."/>
            <person name="Tapia R."/>
            <person name="Goodwin L."/>
            <person name="Pitluck S."/>
            <person name="Liolios K."/>
            <person name="Ivanova N."/>
            <person name="Mavromatis K."/>
            <person name="Chen A."/>
            <person name="Palaniappan K."/>
            <person name="Land M."/>
            <person name="Hauser L."/>
            <person name="Chang Y.J."/>
            <person name="Jeffries C.D."/>
            <person name="Detter J.C."/>
            <person name="Rohde M."/>
            <person name="Goker M."/>
            <person name="Bristow J."/>
            <person name="Eisen J.A."/>
            <person name="Markowitz V."/>
            <person name="Hugenholtz P."/>
            <person name="Klenk H.P."/>
            <person name="Kyrpides N.C."/>
        </authorList>
    </citation>
    <scope>NUCLEOTIDE SEQUENCE [LARGE SCALE GENOMIC DNA]</scope>
    <source>
        <strain evidence="3">ATCC 33309 / DSM 7299 / CCUG 15893 / LMG 7604 / NCTC 12251 / CI</strain>
    </source>
</reference>
<dbReference type="Proteomes" id="UP000000939">
    <property type="component" value="Chromosome"/>
</dbReference>
<dbReference type="InterPro" id="IPR036105">
    <property type="entry name" value="DiNase_FeMo-co_biosyn_sf"/>
</dbReference>
<dbReference type="SUPFAM" id="SSF53146">
    <property type="entry name" value="Nitrogenase accessory factor-like"/>
    <property type="match status" value="1"/>
</dbReference>
<dbReference type="OrthoDB" id="5344179at2"/>
<evidence type="ECO:0000313" key="3">
    <source>
        <dbReference type="Proteomes" id="UP000000939"/>
    </source>
</evidence>
<dbReference type="Pfam" id="PF02579">
    <property type="entry name" value="Nitro_FeMo-Co"/>
    <property type="match status" value="1"/>
</dbReference>
<dbReference type="Gene3D" id="3.30.420.130">
    <property type="entry name" value="Dinitrogenase iron-molybdenum cofactor biosynthesis domain"/>
    <property type="match status" value="1"/>
</dbReference>
<feature type="domain" description="Dinitrogenase iron-molybdenum cofactor biosynthesis" evidence="1">
    <location>
        <begin position="13"/>
        <end position="94"/>
    </location>
</feature>
<dbReference type="AlphaFoldDB" id="D5V3N3"/>
<dbReference type="eggNOG" id="COG1433">
    <property type="taxonomic scope" value="Bacteria"/>
</dbReference>
<evidence type="ECO:0000259" key="1">
    <source>
        <dbReference type="Pfam" id="PF02579"/>
    </source>
</evidence>
<keyword evidence="3" id="KW-1185">Reference proteome</keyword>
<dbReference type="EMBL" id="CP001999">
    <property type="protein sequence ID" value="ADG91744.1"/>
    <property type="molecule type" value="Genomic_DNA"/>
</dbReference>
<sequence>MIAIPLSKEDSTVISDLYGNAPYFALLDLSSGYFNVKENIGCGNGLETAKCVEELGAKSTIFYHMGEGVFNHLNENKVKVYSAAKTYLTIEDIYRNILNKSCKVVTKENCESLLDSGTTSCSCECDKN</sequence>
<protein>
    <submittedName>
        <fullName evidence="2">Dinitrogenase iron-molybdenum cofactor biosynthesis protein</fullName>
    </submittedName>
</protein>
<name>D5V3N3_ARCNC</name>
<dbReference type="KEGG" id="ant:Arnit_0074"/>
<dbReference type="InterPro" id="IPR003731">
    <property type="entry name" value="Di-Nase_FeMo-co_biosynth"/>
</dbReference>
<proteinExistence type="predicted"/>
<dbReference type="RefSeq" id="WP_013133889.1">
    <property type="nucleotide sequence ID" value="NC_014166.1"/>
</dbReference>
<dbReference type="HOGENOM" id="CLU_1944241_0_0_7"/>